<dbReference type="Proteomes" id="UP001185659">
    <property type="component" value="Unassembled WGS sequence"/>
</dbReference>
<name>A0ABU4AKH3_9HYPH</name>
<evidence type="ECO:0000256" key="1">
    <source>
        <dbReference type="SAM" id="SignalP"/>
    </source>
</evidence>
<feature type="signal peptide" evidence="1">
    <location>
        <begin position="1"/>
        <end position="23"/>
    </location>
</feature>
<feature type="chain" id="PRO_5045882929" evidence="1">
    <location>
        <begin position="24"/>
        <end position="277"/>
    </location>
</feature>
<dbReference type="Pfam" id="PF08904">
    <property type="entry name" value="EipB_like"/>
    <property type="match status" value="1"/>
</dbReference>
<evidence type="ECO:0000313" key="3">
    <source>
        <dbReference type="Proteomes" id="UP001185659"/>
    </source>
</evidence>
<dbReference type="EMBL" id="JAWLIP010000004">
    <property type="protein sequence ID" value="MDV6226734.1"/>
    <property type="molecule type" value="Genomic_DNA"/>
</dbReference>
<dbReference type="InterPro" id="IPR015000">
    <property type="entry name" value="EipB-like"/>
</dbReference>
<proteinExistence type="predicted"/>
<reference evidence="2 3" key="1">
    <citation type="submission" date="2023-10" db="EMBL/GenBank/DDBJ databases">
        <authorList>
            <person name="Venkata Ramana C."/>
            <person name="Sasikala C."/>
            <person name="Dhurka M."/>
        </authorList>
    </citation>
    <scope>NUCLEOTIDE SEQUENCE [LARGE SCALE GENOMIC DNA]</scope>
    <source>
        <strain evidence="2 3">KCTC 32151</strain>
    </source>
</reference>
<accession>A0ABU4AKH3</accession>
<protein>
    <submittedName>
        <fullName evidence="2">Cell envelope integrity EipB family protein</fullName>
    </submittedName>
</protein>
<keyword evidence="1" id="KW-0732">Signal</keyword>
<organism evidence="2 3">
    <name type="scientific">Nitratireductor aquimarinus</name>
    <dbReference type="NCBI Taxonomy" id="889300"/>
    <lineage>
        <taxon>Bacteria</taxon>
        <taxon>Pseudomonadati</taxon>
        <taxon>Pseudomonadota</taxon>
        <taxon>Alphaproteobacteria</taxon>
        <taxon>Hyphomicrobiales</taxon>
        <taxon>Phyllobacteriaceae</taxon>
        <taxon>Nitratireductor</taxon>
    </lineage>
</organism>
<sequence length="277" mass="30677">MRVSRLFALALTTVSSAAISAAAAEPNLLPHRAVYDLSLEQASDRSGINGISGRMVYEFAGSACEGYTTTFRFVMRLDTDEASRLSDQQTTTYEDGKGEVFQFVNKMYLDNMLDREVKGVARLEDDETLVELSKPERRSETLEATQFPVQHMIEVLEKAAAGGGFYQTTLYDSSEDADRVMMTSVTIGQPKPMEEGDAEKDAAAPLDNQSYWPVSIAYFDPGNERGETLPDYDIGFLLHESGVTRSLDMNYGEFSIRGQLVDLTLFDTAEEEADCAQ</sequence>
<evidence type="ECO:0000313" key="2">
    <source>
        <dbReference type="EMBL" id="MDV6226734.1"/>
    </source>
</evidence>
<keyword evidence="3" id="KW-1185">Reference proteome</keyword>
<comment type="caution">
    <text evidence="2">The sequence shown here is derived from an EMBL/GenBank/DDBJ whole genome shotgun (WGS) entry which is preliminary data.</text>
</comment>
<gene>
    <name evidence="2" type="ORF">R2G56_10600</name>
</gene>
<dbReference type="RefSeq" id="WP_317561258.1">
    <property type="nucleotide sequence ID" value="NZ_JAWLIP010000004.1"/>
</dbReference>